<organism evidence="6 7">
    <name type="scientific">Crotalaria pallida</name>
    <name type="common">Smooth rattlebox</name>
    <name type="synonym">Crotalaria striata</name>
    <dbReference type="NCBI Taxonomy" id="3830"/>
    <lineage>
        <taxon>Eukaryota</taxon>
        <taxon>Viridiplantae</taxon>
        <taxon>Streptophyta</taxon>
        <taxon>Embryophyta</taxon>
        <taxon>Tracheophyta</taxon>
        <taxon>Spermatophyta</taxon>
        <taxon>Magnoliopsida</taxon>
        <taxon>eudicotyledons</taxon>
        <taxon>Gunneridae</taxon>
        <taxon>Pentapetalae</taxon>
        <taxon>rosids</taxon>
        <taxon>fabids</taxon>
        <taxon>Fabales</taxon>
        <taxon>Fabaceae</taxon>
        <taxon>Papilionoideae</taxon>
        <taxon>50 kb inversion clade</taxon>
        <taxon>genistoids sensu lato</taxon>
        <taxon>core genistoids</taxon>
        <taxon>Crotalarieae</taxon>
        <taxon>Crotalaria</taxon>
    </lineage>
</organism>
<dbReference type="Proteomes" id="UP001372338">
    <property type="component" value="Unassembled WGS sequence"/>
</dbReference>
<dbReference type="Gene3D" id="3.40.50.300">
    <property type="entry name" value="P-loop containing nucleotide triphosphate hydrolases"/>
    <property type="match status" value="1"/>
</dbReference>
<dbReference type="InterPro" id="IPR050905">
    <property type="entry name" value="Plant_NBS-LRR"/>
</dbReference>
<dbReference type="PANTHER" id="PTHR33463">
    <property type="entry name" value="NB-ARC DOMAIN-CONTAINING PROTEIN-RELATED"/>
    <property type="match status" value="1"/>
</dbReference>
<dbReference type="PRINTS" id="PR00364">
    <property type="entry name" value="DISEASERSIST"/>
</dbReference>
<dbReference type="SUPFAM" id="SSF52058">
    <property type="entry name" value="L domain-like"/>
    <property type="match status" value="2"/>
</dbReference>
<evidence type="ECO:0000259" key="5">
    <source>
        <dbReference type="Pfam" id="PF23247"/>
    </source>
</evidence>
<dbReference type="Pfam" id="PF23247">
    <property type="entry name" value="LRR_RPS2"/>
    <property type="match status" value="1"/>
</dbReference>
<comment type="caution">
    <text evidence="6">The sequence shown here is derived from an EMBL/GenBank/DDBJ whole genome shotgun (WGS) entry which is preliminary data.</text>
</comment>
<gene>
    <name evidence="6" type="ORF">RIF29_26786</name>
</gene>
<evidence type="ECO:0000313" key="6">
    <source>
        <dbReference type="EMBL" id="KAK7260598.1"/>
    </source>
</evidence>
<keyword evidence="3" id="KW-0175">Coiled coil</keyword>
<feature type="domain" description="Disease resistance protein At4g27190-like leucine-rich repeats" evidence="5">
    <location>
        <begin position="1153"/>
        <end position="1289"/>
    </location>
</feature>
<dbReference type="InterPro" id="IPR002182">
    <property type="entry name" value="NB-ARC"/>
</dbReference>
<evidence type="ECO:0000256" key="1">
    <source>
        <dbReference type="ARBA" id="ARBA00008894"/>
    </source>
</evidence>
<keyword evidence="2" id="KW-0611">Plant defense</keyword>
<evidence type="ECO:0000313" key="7">
    <source>
        <dbReference type="Proteomes" id="UP001372338"/>
    </source>
</evidence>
<sequence>MVKIDSLISQSRYICCFKGIVDDFEKEQIKLMVKRETIKKEVQDAIRSDKSLDGVTIKDAVADWLRRSKELVEDDTEATRACLWVLCPNCIWRYRRGKKLAQKTHDIRALVEAANFSHVVQDSNLPALKSLSDRDFIHFESRSLIYKQLLEALEDDNYMTGLCGMMGIGKTTLAKEVGAKLLETRKFDHVIFIQVYDDLSIQRIQDDIANQLGMMLSDEIEFYRALRLRMKLMMGSKILITFDGVCDHINFEQIGIPSGDNHMNCRVLVTSIHKRLCESMGCSRLIQLERLSEQEACVLFQKHAGINDNSAIEYQERGHILTKECDGIPEAIVKIAMWKGQPRTRFYETEDVIYSKFIDSYKRMKSKAAQKLFLLLSVFPKDTEIPIETLTRFGIGMGLLEDVDEFSYARYGVLKAKDILIDSSLLLETKGGLVKMHGFFRKMALWEAKEQIQVIKLSDVNQTAVTSKRKNIRYVHYDDLEVEAMDFSPNWSYAITQNGLDRKRKNIRYLYCDDMQVRDMDIFPSWFDGTKLEILLINIEASDYVEVPISFFEKMTSLRVLSLSSNSPQLKLTLLLPFSGQSLTNIRSVFLNHWKLGDISCLGTLLSLETLDLDDCSIHELSEEIIRLENLKLLSLKLCEIERSNPFDVIGRCLSLEELYFKDNKLCILDSINEPEAIPRSRTFPTLNRYHLQGGEDSLSKCVCLPHIDVVVSDATFKYLIKGAQILHLEGIMGKWRNLIPEIVPMEDEGMNDLVELSLECCSNIECIINTKHIESHVPSVFSGLVELKLRKMDNLEELCSGPLPSEFLMNLKRLCIENCKYLQGILLKSKLNLCHLISMELYGCRKVKSLFQLSTARSLLLLEELRIRKCFSLTNIIVDDNDHESYAITFPKLKILEVESCFSLECILPVVFPRDVPLLETIKIVDCDKLKQMFCEEQDAVPDLLQKVELSRCSNLFNFSIETVKRTSPRIGFKAIKKNPGNHNKLRSGSSIKMSLKDGPADIPISQISDSACLNPVERAQCVPEQSRRGLNTLVVRNIKQLVLTDLHGIAYLFNLSTASSMVLEILKIDRCHDLMHIIDIGDGRDSKNWHFVFPKLRELSVLNCNKLECMLGEYPLDHQNYNQIHIHLPALEKLRIRMSSNLSFSSVTWPPLKEFMSDEHPKLFSNSICDMMVGTAMMVSTTIKDMKEIDNLFLTLETLHLENYEVSSIFNLNGFEIIGHVRLGLQYLKLRNLFYMSYICEGSNNLFILQNLKTLRLIGCEKLQVIFPASVVSCLPKLECLEVNGCKELKQIIEEDLEDKKFANHDSLQACFPKLVVLSVYKCPELRSLISSSSDVPNLEVLILVRANELEELIEGDQRQGNVSIGKVKVVLPKLNILIFGELPRLCIEGNELQTVRHRVVSDCPKLSLTSTDRHEIKEKLFELDKDMDTTLLSWLSWHLKHSVVFNKDWESAPSLYEDIGSIEEHNHIDDGIKLDDSSISSPNLTRQQIEEEYEKEFVGVPDSEIPASTTTATSPTVPEWIGRPSPTLSDIPPNIHELVGGQSINEQCLMNQQKKSLEDSETTFEIPQREIKLTEIEISTDKESKGRPINIQDFRGDDLVSEDNLVVKVLATLEESLEMPLKDIAYSEANSHLLLKALKFLSHIPLEDVDLPDGLKAMIASMHKEFPGILGSFKQVFATINKLAVLESHLNEVSAKLVSKVSDAKKKEAALKEHIIRLGKQIEDCGAELSSLEEEQKKCIAQIIGYEKEYENVKKDRMKMLEDQRKYLKELFEMEYRWSDLCSQFELNRITARNPS</sequence>
<dbReference type="EMBL" id="JAYWIO010000005">
    <property type="protein sequence ID" value="KAK7260598.1"/>
    <property type="molecule type" value="Genomic_DNA"/>
</dbReference>
<keyword evidence="7" id="KW-1185">Reference proteome</keyword>
<dbReference type="InterPro" id="IPR027417">
    <property type="entry name" value="P-loop_NTPase"/>
</dbReference>
<comment type="similarity">
    <text evidence="1">Belongs to the disease resistance NB-LRR family.</text>
</comment>
<dbReference type="SUPFAM" id="SSF52540">
    <property type="entry name" value="P-loop containing nucleoside triphosphate hydrolases"/>
    <property type="match status" value="1"/>
</dbReference>
<evidence type="ECO:0000259" key="4">
    <source>
        <dbReference type="Pfam" id="PF00931"/>
    </source>
</evidence>
<dbReference type="InterPro" id="IPR032675">
    <property type="entry name" value="LRR_dom_sf"/>
</dbReference>
<evidence type="ECO:0000256" key="3">
    <source>
        <dbReference type="SAM" id="Coils"/>
    </source>
</evidence>
<proteinExistence type="inferred from homology"/>
<dbReference type="InterPro" id="IPR057135">
    <property type="entry name" value="At4g27190-like_LRR"/>
</dbReference>
<accession>A0AAN9EVC7</accession>
<feature type="domain" description="NB-ARC" evidence="4">
    <location>
        <begin position="146"/>
        <end position="306"/>
    </location>
</feature>
<dbReference type="GO" id="GO:0043531">
    <property type="term" value="F:ADP binding"/>
    <property type="evidence" value="ECO:0007669"/>
    <property type="project" value="InterPro"/>
</dbReference>
<dbReference type="PANTHER" id="PTHR33463:SF105">
    <property type="entry name" value="AND NB-ARC DOMAIN DISEASE RESISTANCE PROTEIN, PUTATIVE-RELATED"/>
    <property type="match status" value="1"/>
</dbReference>
<dbReference type="Pfam" id="PF00931">
    <property type="entry name" value="NB-ARC"/>
    <property type="match status" value="1"/>
</dbReference>
<name>A0AAN9EVC7_CROPI</name>
<dbReference type="Gene3D" id="3.80.10.10">
    <property type="entry name" value="Ribonuclease Inhibitor"/>
    <property type="match status" value="2"/>
</dbReference>
<feature type="coiled-coil region" evidence="3">
    <location>
        <begin position="1718"/>
        <end position="1752"/>
    </location>
</feature>
<protein>
    <recommendedName>
        <fullName evidence="8">NB-ARC domain-containing protein</fullName>
    </recommendedName>
</protein>
<evidence type="ECO:0000256" key="2">
    <source>
        <dbReference type="ARBA" id="ARBA00022821"/>
    </source>
</evidence>
<evidence type="ECO:0008006" key="8">
    <source>
        <dbReference type="Google" id="ProtNLM"/>
    </source>
</evidence>
<reference evidence="6 7" key="1">
    <citation type="submission" date="2024-01" db="EMBL/GenBank/DDBJ databases">
        <title>The genomes of 5 underutilized Papilionoideae crops provide insights into root nodulation and disease resistanc.</title>
        <authorList>
            <person name="Yuan L."/>
        </authorList>
    </citation>
    <scope>NUCLEOTIDE SEQUENCE [LARGE SCALE GENOMIC DNA]</scope>
    <source>
        <strain evidence="6">ZHUSHIDOU_FW_LH</strain>
        <tissue evidence="6">Leaf</tissue>
    </source>
</reference>